<dbReference type="EMBL" id="GGMS01017078">
    <property type="protein sequence ID" value="MBY86281.1"/>
    <property type="molecule type" value="Transcribed_RNA"/>
</dbReference>
<evidence type="ECO:0000256" key="5">
    <source>
        <dbReference type="SAM" id="MobiDB-lite"/>
    </source>
</evidence>
<protein>
    <submittedName>
        <fullName evidence="7">Sodium-independent sulfate anion transporter</fullName>
    </submittedName>
</protein>
<feature type="region of interest" description="Disordered" evidence="5">
    <location>
        <begin position="1"/>
        <end position="21"/>
    </location>
</feature>
<gene>
    <name evidence="7" type="primary">SLC26A11_7</name>
    <name evidence="7" type="ORF">g.168214</name>
</gene>
<comment type="subcellular location">
    <subcellularLocation>
        <location evidence="1">Membrane</location>
        <topology evidence="1">Multi-pass membrane protein</topology>
    </subcellularLocation>
</comment>
<evidence type="ECO:0000313" key="7">
    <source>
        <dbReference type="EMBL" id="MBY86281.1"/>
    </source>
</evidence>
<reference evidence="7" key="1">
    <citation type="submission" date="2018-04" db="EMBL/GenBank/DDBJ databases">
        <title>Transcriptome assembly of Sipha flava.</title>
        <authorList>
            <person name="Scully E.D."/>
            <person name="Geib S.M."/>
            <person name="Palmer N.A."/>
            <person name="Koch K."/>
            <person name="Bradshaw J."/>
            <person name="Heng-Moss T."/>
            <person name="Sarath G."/>
        </authorList>
    </citation>
    <scope>NUCLEOTIDE SEQUENCE</scope>
</reference>
<evidence type="ECO:0000256" key="1">
    <source>
        <dbReference type="ARBA" id="ARBA00004141"/>
    </source>
</evidence>
<dbReference type="GO" id="GO:0055085">
    <property type="term" value="P:transmembrane transport"/>
    <property type="evidence" value="ECO:0007669"/>
    <property type="project" value="InterPro"/>
</dbReference>
<feature type="compositionally biased region" description="Low complexity" evidence="5">
    <location>
        <begin position="1"/>
        <end position="13"/>
    </location>
</feature>
<dbReference type="PANTHER" id="PTHR11814">
    <property type="entry name" value="SULFATE TRANSPORTER"/>
    <property type="match status" value="1"/>
</dbReference>
<dbReference type="AlphaFoldDB" id="A0A2S2R8D1"/>
<accession>A0A2S2R8D1</accession>
<dbReference type="OrthoDB" id="288203at2759"/>
<feature type="domain" description="SLC26A/SulP transporter" evidence="6">
    <location>
        <begin position="92"/>
        <end position="123"/>
    </location>
</feature>
<dbReference type="GO" id="GO:0016020">
    <property type="term" value="C:membrane"/>
    <property type="evidence" value="ECO:0007669"/>
    <property type="project" value="UniProtKB-SubCell"/>
</dbReference>
<dbReference type="InterPro" id="IPR001902">
    <property type="entry name" value="SLC26A/SulP_fam"/>
</dbReference>
<evidence type="ECO:0000256" key="3">
    <source>
        <dbReference type="ARBA" id="ARBA00022989"/>
    </source>
</evidence>
<evidence type="ECO:0000259" key="6">
    <source>
        <dbReference type="Pfam" id="PF00916"/>
    </source>
</evidence>
<keyword evidence="3" id="KW-1133">Transmembrane helix</keyword>
<dbReference type="InterPro" id="IPR011547">
    <property type="entry name" value="SLC26A/SulP_dom"/>
</dbReference>
<sequence>MDINNASNNSQNNRLPDITESTADTSNYDHGIFNIGNSDFILVDEVNVHKKKYFKTYFKHIVANTKSVFTYKTLSKRLPILQWAPVYTPKDFIGDLLAGITVGLTLIPQSMAYSTLAGLPPQVNTRPLVWVK</sequence>
<evidence type="ECO:0000256" key="2">
    <source>
        <dbReference type="ARBA" id="ARBA00022692"/>
    </source>
</evidence>
<dbReference type="Pfam" id="PF00916">
    <property type="entry name" value="Sulfate_transp"/>
    <property type="match status" value="1"/>
</dbReference>
<name>A0A2S2R8D1_9HEMI</name>
<evidence type="ECO:0000256" key="4">
    <source>
        <dbReference type="ARBA" id="ARBA00023136"/>
    </source>
</evidence>
<proteinExistence type="predicted"/>
<organism evidence="7">
    <name type="scientific">Sipha flava</name>
    <name type="common">yellow sugarcane aphid</name>
    <dbReference type="NCBI Taxonomy" id="143950"/>
    <lineage>
        <taxon>Eukaryota</taxon>
        <taxon>Metazoa</taxon>
        <taxon>Ecdysozoa</taxon>
        <taxon>Arthropoda</taxon>
        <taxon>Hexapoda</taxon>
        <taxon>Insecta</taxon>
        <taxon>Pterygota</taxon>
        <taxon>Neoptera</taxon>
        <taxon>Paraneoptera</taxon>
        <taxon>Hemiptera</taxon>
        <taxon>Sternorrhyncha</taxon>
        <taxon>Aphidomorpha</taxon>
        <taxon>Aphidoidea</taxon>
        <taxon>Aphididae</taxon>
        <taxon>Sipha</taxon>
    </lineage>
</organism>
<keyword evidence="4" id="KW-0472">Membrane</keyword>
<keyword evidence="2" id="KW-0812">Transmembrane</keyword>